<feature type="transmembrane region" description="Helical" evidence="2">
    <location>
        <begin position="392"/>
        <end position="412"/>
    </location>
</feature>
<feature type="transmembrane region" description="Helical" evidence="2">
    <location>
        <begin position="271"/>
        <end position="288"/>
    </location>
</feature>
<dbReference type="Proteomes" id="UP000777784">
    <property type="component" value="Unassembled WGS sequence"/>
</dbReference>
<organism evidence="3 4">
    <name type="scientific">Eiseniibacteriota bacterium</name>
    <dbReference type="NCBI Taxonomy" id="2212470"/>
    <lineage>
        <taxon>Bacteria</taxon>
        <taxon>Candidatus Eiseniibacteriota</taxon>
    </lineage>
</organism>
<feature type="transmembrane region" description="Helical" evidence="2">
    <location>
        <begin position="6"/>
        <end position="28"/>
    </location>
</feature>
<feature type="transmembrane region" description="Helical" evidence="2">
    <location>
        <begin position="449"/>
        <end position="470"/>
    </location>
</feature>
<keyword evidence="2" id="KW-0812">Transmembrane</keyword>
<feature type="transmembrane region" description="Helical" evidence="2">
    <location>
        <begin position="318"/>
        <end position="335"/>
    </location>
</feature>
<dbReference type="EMBL" id="JAHJDP010000022">
    <property type="protein sequence ID" value="MBU2689989.1"/>
    <property type="molecule type" value="Genomic_DNA"/>
</dbReference>
<evidence type="ECO:0000313" key="3">
    <source>
        <dbReference type="EMBL" id="MBU2689989.1"/>
    </source>
</evidence>
<evidence type="ECO:0000256" key="2">
    <source>
        <dbReference type="SAM" id="Phobius"/>
    </source>
</evidence>
<feature type="transmembrane region" description="Helical" evidence="2">
    <location>
        <begin position="491"/>
        <end position="510"/>
    </location>
</feature>
<feature type="transmembrane region" description="Helical" evidence="2">
    <location>
        <begin position="241"/>
        <end position="259"/>
    </location>
</feature>
<feature type="transmembrane region" description="Helical" evidence="2">
    <location>
        <begin position="342"/>
        <end position="363"/>
    </location>
</feature>
<proteinExistence type="predicted"/>
<feature type="transmembrane region" description="Helical" evidence="2">
    <location>
        <begin position="40"/>
        <end position="61"/>
    </location>
</feature>
<keyword evidence="2" id="KW-1133">Transmembrane helix</keyword>
<name>A0A948RXD8_UNCEI</name>
<evidence type="ECO:0000256" key="1">
    <source>
        <dbReference type="SAM" id="MobiDB-lite"/>
    </source>
</evidence>
<feature type="transmembrane region" description="Helical" evidence="2">
    <location>
        <begin position="214"/>
        <end position="234"/>
    </location>
</feature>
<protein>
    <submittedName>
        <fullName evidence="3">Uncharacterized protein</fullName>
    </submittedName>
</protein>
<comment type="caution">
    <text evidence="3">The sequence shown here is derived from an EMBL/GenBank/DDBJ whole genome shotgun (WGS) entry which is preliminary data.</text>
</comment>
<accession>A0A948RXD8</accession>
<feature type="transmembrane region" description="Helical" evidence="2">
    <location>
        <begin position="419"/>
        <end position="437"/>
    </location>
</feature>
<feature type="transmembrane region" description="Helical" evidence="2">
    <location>
        <begin position="67"/>
        <end position="85"/>
    </location>
</feature>
<feature type="region of interest" description="Disordered" evidence="1">
    <location>
        <begin position="95"/>
        <end position="119"/>
    </location>
</feature>
<dbReference type="AlphaFoldDB" id="A0A948RXD8"/>
<evidence type="ECO:0000313" key="4">
    <source>
        <dbReference type="Proteomes" id="UP000777784"/>
    </source>
</evidence>
<feature type="transmembrane region" description="Helical" evidence="2">
    <location>
        <begin position="134"/>
        <end position="155"/>
    </location>
</feature>
<keyword evidence="2" id="KW-0472">Membrane</keyword>
<feature type="compositionally biased region" description="Basic and acidic residues" evidence="1">
    <location>
        <begin position="99"/>
        <end position="119"/>
    </location>
</feature>
<feature type="transmembrane region" description="Helical" evidence="2">
    <location>
        <begin position="295"/>
        <end position="312"/>
    </location>
</feature>
<sequence>MAILHQIWFLLVSAWILGGTGWLTLALLGSTLPFDRRERIAAGVLVSAAWVALLHLLVLATTGRLHTILYGLLFLTLGQMLLLAVRRLDIRRKTNPAPAREEADRPGGGGKEDPADRLESEIPKPKRYAGIEPLWILLILAAILMIVGGGSLGTIHDSLDTVAYVRGLVETDSIQLVSPIYSPDPLPAPDPRRGTFHTELALISLASGIDPADLWRELPILLFPFALLVLFLLAREILASPSWALAATGIFGLTAYLTPDHFMQNIAYASRIGWVMGWVGWMAAYRFLREGGRRLGIFVVLTAPMLMGIHILSSAQFLMILGCLIPALLWSRSWRSLEWRRALLLTAGAVAAALPFLIIRLMASYEVINPMFNRLQGVLFLRDGWISLHPRVAWSILGWPGLMALALSPLLFRRARTSMGIAVLLTTAWIPFIFVFFPPTLMLMEHFQAHSLIFRLLLLIPTPLILTVLIRDGAASWKNPGRRWVRMIPAGLILLALILHVGQVIGFLQVPSQRRLAWEEQPALVEAMEWIQSELVEPRVILTDPLTGYAMPAYTRHTSGTPLNQHSSPTDAWAFQRMVDAQAVLNGFVGILETCTILDKGRADYVLLNQAYPRYQEQYGLFLSPLTYELSRLKFDSQPALFTNIYDRHQIIIYRYNGVGRVKHFVQGLPHSLEGLMPDDAGFTPGSAAPPPAGTELGILAPLDPPLTATTPAETINVIVRDVPNPFLLTDAEDARFAAPLPPGLVKASHPGFQMDQPAIEYLGMDSVKTVHPGEALHLTLYWRRTKAPMPLPYQNILFIESDPPDGFFARLPLQPIGRYIWEWRTGELYRFGKGRLPLEHYYPPFLWQPGEVYRDTFDLWTPPQIRPGIYRVHLYIEEHLFNPNVRLSQLLSERASDLGAVVATVEILPGGAGYSP</sequence>
<reference evidence="3" key="1">
    <citation type="submission" date="2021-05" db="EMBL/GenBank/DDBJ databases">
        <title>Energy efficiency and biological interactions define the core microbiome of deep oligotrophic groundwater.</title>
        <authorList>
            <person name="Mehrshad M."/>
            <person name="Lopez-Fernandez M."/>
            <person name="Bell E."/>
            <person name="Bernier-Latmani R."/>
            <person name="Bertilsson S."/>
            <person name="Dopson M."/>
        </authorList>
    </citation>
    <scope>NUCLEOTIDE SEQUENCE</scope>
    <source>
        <strain evidence="3">Modern_marine.mb.64</strain>
    </source>
</reference>
<gene>
    <name evidence="3" type="ORF">KJ970_03615</name>
</gene>